<organism evidence="7 8">
    <name type="scientific">Trichodelitschia bisporula</name>
    <dbReference type="NCBI Taxonomy" id="703511"/>
    <lineage>
        <taxon>Eukaryota</taxon>
        <taxon>Fungi</taxon>
        <taxon>Dikarya</taxon>
        <taxon>Ascomycota</taxon>
        <taxon>Pezizomycotina</taxon>
        <taxon>Dothideomycetes</taxon>
        <taxon>Dothideomycetes incertae sedis</taxon>
        <taxon>Phaeotrichales</taxon>
        <taxon>Phaeotrichaceae</taxon>
        <taxon>Trichodelitschia</taxon>
    </lineage>
</organism>
<evidence type="ECO:0000259" key="6">
    <source>
        <dbReference type="Pfam" id="PF01902"/>
    </source>
</evidence>
<dbReference type="OrthoDB" id="686384at2759"/>
<evidence type="ECO:0000256" key="1">
    <source>
        <dbReference type="ARBA" id="ARBA00012089"/>
    </source>
</evidence>
<dbReference type="EMBL" id="ML996687">
    <property type="protein sequence ID" value="KAF2405336.1"/>
    <property type="molecule type" value="Genomic_DNA"/>
</dbReference>
<dbReference type="GO" id="GO:0017178">
    <property type="term" value="F:diphthine-ammonia ligase activity"/>
    <property type="evidence" value="ECO:0007669"/>
    <property type="project" value="UniProtKB-EC"/>
</dbReference>
<proteinExistence type="predicted"/>
<evidence type="ECO:0000256" key="5">
    <source>
        <dbReference type="ARBA" id="ARBA00048108"/>
    </source>
</evidence>
<dbReference type="SUPFAM" id="SSF52402">
    <property type="entry name" value="Adenine nucleotide alpha hydrolases-like"/>
    <property type="match status" value="1"/>
</dbReference>
<reference evidence="7" key="1">
    <citation type="journal article" date="2020" name="Stud. Mycol.">
        <title>101 Dothideomycetes genomes: a test case for predicting lifestyles and emergence of pathogens.</title>
        <authorList>
            <person name="Haridas S."/>
            <person name="Albert R."/>
            <person name="Binder M."/>
            <person name="Bloem J."/>
            <person name="Labutti K."/>
            <person name="Salamov A."/>
            <person name="Andreopoulos B."/>
            <person name="Baker S."/>
            <person name="Barry K."/>
            <person name="Bills G."/>
            <person name="Bluhm B."/>
            <person name="Cannon C."/>
            <person name="Castanera R."/>
            <person name="Culley D."/>
            <person name="Daum C."/>
            <person name="Ezra D."/>
            <person name="Gonzalez J."/>
            <person name="Henrissat B."/>
            <person name="Kuo A."/>
            <person name="Liang C."/>
            <person name="Lipzen A."/>
            <person name="Lutzoni F."/>
            <person name="Magnuson J."/>
            <person name="Mondo S."/>
            <person name="Nolan M."/>
            <person name="Ohm R."/>
            <person name="Pangilinan J."/>
            <person name="Park H.-J."/>
            <person name="Ramirez L."/>
            <person name="Alfaro M."/>
            <person name="Sun H."/>
            <person name="Tritt A."/>
            <person name="Yoshinaga Y."/>
            <person name="Zwiers L.-H."/>
            <person name="Turgeon B."/>
            <person name="Goodwin S."/>
            <person name="Spatafora J."/>
            <person name="Crous P."/>
            <person name="Grigoriev I."/>
        </authorList>
    </citation>
    <scope>NUCLEOTIDE SEQUENCE</scope>
    <source>
        <strain evidence="7">CBS 262.69</strain>
    </source>
</reference>
<evidence type="ECO:0000313" key="7">
    <source>
        <dbReference type="EMBL" id="KAF2405336.1"/>
    </source>
</evidence>
<dbReference type="InterPro" id="IPR006175">
    <property type="entry name" value="YjgF/YER057c/UK114"/>
</dbReference>
<evidence type="ECO:0000313" key="8">
    <source>
        <dbReference type="Proteomes" id="UP000799640"/>
    </source>
</evidence>
<protein>
    <recommendedName>
        <fullName evidence="2">Diphthine--ammonia ligase</fullName>
        <ecNumber evidence="1">6.3.1.14</ecNumber>
    </recommendedName>
    <alternativeName>
        <fullName evidence="3">Diphthamide synthase</fullName>
    </alternativeName>
    <alternativeName>
        <fullName evidence="4">Diphthamide synthetase</fullName>
    </alternativeName>
</protein>
<evidence type="ECO:0000256" key="2">
    <source>
        <dbReference type="ARBA" id="ARBA00018426"/>
    </source>
</evidence>
<dbReference type="Proteomes" id="UP000799640">
    <property type="component" value="Unassembled WGS sequence"/>
</dbReference>
<dbReference type="InterPro" id="IPR030662">
    <property type="entry name" value="DPH6/MJ0570"/>
</dbReference>
<name>A0A6G1IB46_9PEZI</name>
<dbReference type="Gene3D" id="3.90.1490.10">
    <property type="entry name" value="putative n-type atp pyrophosphatase, domain 2"/>
    <property type="match status" value="1"/>
</dbReference>
<dbReference type="Gene3D" id="3.40.50.620">
    <property type="entry name" value="HUPs"/>
    <property type="match status" value="1"/>
</dbReference>
<comment type="catalytic activity">
    <reaction evidence="5">
        <text>diphthine-[translation elongation factor 2] + NH4(+) + ATP = diphthamide-[translation elongation factor 2] + AMP + diphosphate + H(+)</text>
        <dbReference type="Rhea" id="RHEA:19753"/>
        <dbReference type="Rhea" id="RHEA-COMP:10172"/>
        <dbReference type="Rhea" id="RHEA-COMP:10174"/>
        <dbReference type="ChEBI" id="CHEBI:15378"/>
        <dbReference type="ChEBI" id="CHEBI:16692"/>
        <dbReference type="ChEBI" id="CHEBI:28938"/>
        <dbReference type="ChEBI" id="CHEBI:30616"/>
        <dbReference type="ChEBI" id="CHEBI:33019"/>
        <dbReference type="ChEBI" id="CHEBI:82696"/>
        <dbReference type="ChEBI" id="CHEBI:456215"/>
        <dbReference type="EC" id="6.3.1.14"/>
    </reaction>
</comment>
<dbReference type="CDD" id="cd06156">
    <property type="entry name" value="eu_AANH_C_2"/>
    <property type="match status" value="1"/>
</dbReference>
<evidence type="ECO:0000256" key="4">
    <source>
        <dbReference type="ARBA" id="ARBA00031552"/>
    </source>
</evidence>
<feature type="domain" description="Diphthamide synthase" evidence="6">
    <location>
        <begin position="19"/>
        <end position="267"/>
    </location>
</feature>
<dbReference type="AlphaFoldDB" id="A0A6G1IB46"/>
<dbReference type="SUPFAM" id="SSF55298">
    <property type="entry name" value="YjgF-like"/>
    <property type="match status" value="2"/>
</dbReference>
<dbReference type="PANTHER" id="PTHR12196">
    <property type="entry name" value="DOMAIN OF UNKNOWN FUNCTION 71 DUF71 -CONTAINING PROTEIN"/>
    <property type="match status" value="1"/>
</dbReference>
<sequence>MTPPTDLKSEPTMDSRPQVLCLISGGKDSLYSLAHCERNGYVPVALGNLHPLLPDTEDVDSFMYQTIGHAVVPLYSKLLGLPLYRRAITGGVVVNGREYAPAETADAHDEAEDLMALVRDVLVDFPNLRAVSSGAILSTYQRTRIESVTQRLGLVSLAWLWHYPALPPHFPSSLLDDMGKAGMDVRIVKLASGGLQERFLWNDITQTEVWYSMEVNMQKFMTESGLTGGVRGGGSALGEGGEFETLVIKGLGGWKGRIEVESYETVVGEGGCSAVKILGAKAVKFKNEEKKKHIRIPDLLDEEFGSVMSEMIAGQQGLKEKKAGKEDDEILDTDFEPLHHIFTDSLPSRDGISYSLTTSAGNILQIANLRSIKDAAADQLVAILAALRPLLTFHSLTPESIVSTTLLLRHIADFTTINSIYSTLFPRPNPPSRTTIALGSTMPKGVHVMLSLVLRPLTVSRRTLHVQSRSYWAPANIGPYSQAVAVSQAPSLQSFSALDAELVYLAGQIPLLPASMSPPTEPPSAVDPKTEQRIWLPPYHALLALQHVWRIGRAMDVAWWAGGVAYIAPSGTGASPQDWVRVVQEAWRRAHVSNDLTWLDSSESSDDEDFDVWHNLGKPSASTSRPLINDVRPRLPRLNDVKFEDGAQRVPPLFVVRVAGLPRDVGVEWGCLGIRGEIRVRSAVDMQRSDVGEGWVGYFEITNEKLMEALQGEGEGIDWTVYVGPKVGIKVIEWARRVGAVVVPCEGVWGEKREIEAGAIGRKW</sequence>
<dbReference type="PANTHER" id="PTHR12196:SF2">
    <property type="entry name" value="DIPHTHINE--AMMONIA LIGASE"/>
    <property type="match status" value="1"/>
</dbReference>
<dbReference type="InterPro" id="IPR014729">
    <property type="entry name" value="Rossmann-like_a/b/a_fold"/>
</dbReference>
<dbReference type="EC" id="6.3.1.14" evidence="1"/>
<dbReference type="CDD" id="cd01994">
    <property type="entry name" value="AANH_PF0828-like"/>
    <property type="match status" value="1"/>
</dbReference>
<accession>A0A6G1IB46</accession>
<dbReference type="CDD" id="cd06155">
    <property type="entry name" value="eu_AANH_C_1"/>
    <property type="match status" value="1"/>
</dbReference>
<evidence type="ECO:0000256" key="3">
    <source>
        <dbReference type="ARBA" id="ARBA00029814"/>
    </source>
</evidence>
<dbReference type="InterPro" id="IPR002761">
    <property type="entry name" value="Diphthami_syn_dom"/>
</dbReference>
<dbReference type="Pfam" id="PF01902">
    <property type="entry name" value="Diphthami_syn_2"/>
    <property type="match status" value="1"/>
</dbReference>
<dbReference type="Pfam" id="PF01042">
    <property type="entry name" value="Ribonuc_L-PSP"/>
    <property type="match status" value="1"/>
</dbReference>
<dbReference type="Gene3D" id="3.30.1330.40">
    <property type="entry name" value="RutC-like"/>
    <property type="match status" value="2"/>
</dbReference>
<dbReference type="FunFam" id="3.40.50.620:FF:000145">
    <property type="entry name" value="ATP-binding domain containing protein"/>
    <property type="match status" value="1"/>
</dbReference>
<gene>
    <name evidence="7" type="ORF">EJ06DRAFT_22158</name>
</gene>
<dbReference type="InterPro" id="IPR035959">
    <property type="entry name" value="RutC-like_sf"/>
</dbReference>
<dbReference type="GO" id="GO:0017183">
    <property type="term" value="P:protein histidyl modification to diphthamide"/>
    <property type="evidence" value="ECO:0007669"/>
    <property type="project" value="TreeGrafter"/>
</dbReference>
<dbReference type="GO" id="GO:0016787">
    <property type="term" value="F:hydrolase activity"/>
    <property type="evidence" value="ECO:0007669"/>
    <property type="project" value="UniProtKB-KW"/>
</dbReference>
<keyword evidence="8" id="KW-1185">Reference proteome</keyword>
<keyword evidence="7" id="KW-0378">Hydrolase</keyword>